<dbReference type="RefSeq" id="WP_187466124.1">
    <property type="nucleotide sequence ID" value="NZ_JACSIT010000085.1"/>
</dbReference>
<dbReference type="EMBL" id="JACSIT010000085">
    <property type="protein sequence ID" value="MBC6994033.1"/>
    <property type="molecule type" value="Genomic_DNA"/>
</dbReference>
<keyword evidence="1" id="KW-0732">Signal</keyword>
<feature type="chain" id="PRO_5037057914" description="Tetratricopeptide repeat protein" evidence="1">
    <location>
        <begin position="24"/>
        <end position="240"/>
    </location>
</feature>
<keyword evidence="3" id="KW-1185">Reference proteome</keyword>
<reference evidence="2" key="1">
    <citation type="submission" date="2020-08" db="EMBL/GenBank/DDBJ databases">
        <title>Lewinella bacteria from marine environments.</title>
        <authorList>
            <person name="Zhong Y."/>
        </authorList>
    </citation>
    <scope>NUCLEOTIDE SEQUENCE</scope>
    <source>
        <strain evidence="2">KCTC 42187</strain>
    </source>
</reference>
<protein>
    <recommendedName>
        <fullName evidence="4">Tetratricopeptide repeat protein</fullName>
    </recommendedName>
</protein>
<accession>A0A923T8J7</accession>
<evidence type="ECO:0000256" key="1">
    <source>
        <dbReference type="SAM" id="SignalP"/>
    </source>
</evidence>
<dbReference type="InterPro" id="IPR011990">
    <property type="entry name" value="TPR-like_helical_dom_sf"/>
</dbReference>
<proteinExistence type="predicted"/>
<sequence>MKNAKFLWLFIAAILFGTLPATAQSGGKLLPVYLAGDLEGAKAIVDNWLVTDEEADHFARLQAYYVLLNNTMASEDGATFNQYVGPAQKLAEDLAASEGTKAAESQAILAGIYGLKMAYSPMKGMILGPKSQKLYRKALKTAPTSPLVLTFYGIAQYNTPENWGGSVAIAEESLRQAIEIMGCEAMDQWLYPHARAWLGIVLEDQERPVEARDVYQGILTDYPAFAWVKNVLRPELENKR</sequence>
<evidence type="ECO:0000313" key="3">
    <source>
        <dbReference type="Proteomes" id="UP000650081"/>
    </source>
</evidence>
<comment type="caution">
    <text evidence="2">The sequence shown here is derived from an EMBL/GenBank/DDBJ whole genome shotgun (WGS) entry which is preliminary data.</text>
</comment>
<organism evidence="2 3">
    <name type="scientific">Neolewinella lacunae</name>
    <dbReference type="NCBI Taxonomy" id="1517758"/>
    <lineage>
        <taxon>Bacteria</taxon>
        <taxon>Pseudomonadati</taxon>
        <taxon>Bacteroidota</taxon>
        <taxon>Saprospiria</taxon>
        <taxon>Saprospirales</taxon>
        <taxon>Lewinellaceae</taxon>
        <taxon>Neolewinella</taxon>
    </lineage>
</organism>
<evidence type="ECO:0008006" key="4">
    <source>
        <dbReference type="Google" id="ProtNLM"/>
    </source>
</evidence>
<gene>
    <name evidence="2" type="ORF">H9S92_07660</name>
</gene>
<dbReference type="Gene3D" id="1.25.40.10">
    <property type="entry name" value="Tetratricopeptide repeat domain"/>
    <property type="match status" value="1"/>
</dbReference>
<dbReference type="SUPFAM" id="SSF48452">
    <property type="entry name" value="TPR-like"/>
    <property type="match status" value="1"/>
</dbReference>
<feature type="signal peptide" evidence="1">
    <location>
        <begin position="1"/>
        <end position="23"/>
    </location>
</feature>
<dbReference type="AlphaFoldDB" id="A0A923T8J7"/>
<name>A0A923T8J7_9BACT</name>
<dbReference type="Proteomes" id="UP000650081">
    <property type="component" value="Unassembled WGS sequence"/>
</dbReference>
<evidence type="ECO:0000313" key="2">
    <source>
        <dbReference type="EMBL" id="MBC6994033.1"/>
    </source>
</evidence>